<dbReference type="EMBL" id="VSSQ01000485">
    <property type="protein sequence ID" value="MPL95882.1"/>
    <property type="molecule type" value="Genomic_DNA"/>
</dbReference>
<dbReference type="InterPro" id="IPR018060">
    <property type="entry name" value="HTH_AraC"/>
</dbReference>
<evidence type="ECO:0000256" key="1">
    <source>
        <dbReference type="ARBA" id="ARBA00023015"/>
    </source>
</evidence>
<keyword evidence="2" id="KW-0238">DNA-binding</keyword>
<evidence type="ECO:0000256" key="4">
    <source>
        <dbReference type="SAM" id="MobiDB-lite"/>
    </source>
</evidence>
<evidence type="ECO:0000256" key="2">
    <source>
        <dbReference type="ARBA" id="ARBA00023125"/>
    </source>
</evidence>
<keyword evidence="1" id="KW-0805">Transcription regulation</keyword>
<organism evidence="6">
    <name type="scientific">bioreactor metagenome</name>
    <dbReference type="NCBI Taxonomy" id="1076179"/>
    <lineage>
        <taxon>unclassified sequences</taxon>
        <taxon>metagenomes</taxon>
        <taxon>ecological metagenomes</taxon>
    </lineage>
</organism>
<feature type="region of interest" description="Disordered" evidence="4">
    <location>
        <begin position="309"/>
        <end position="331"/>
    </location>
</feature>
<sequence length="331" mass="39217">MKYEKLDMLFNESLVIKVNQVDDPVFYVFDYQKRHLNMEFQHFHTYYEVYVLLDDAATHIIEGEYFSLQRGDIVLLKPMCLHKSLYPEHESPKSRLVIAFQFPIPTGFERQTERLLSLFEEKIPIYRFEPTILQGIIKLFNEIYLLGTSSIPGSDLMIHNTFQRILWIIATNRKANRYTKQEIVDSITQKIYEVTSYMHSHFEEDLPLADIALKFSISPFYLSRQFKEVTGTTYITYLQLVRVRNAQNLLLYSTTPIRDICSRCGFSSFSQFNRVFHKYCNMNPTEFRKDVNHQSLLLLRQSDPERNAHASLPRILQTPEEQEGKRSEMHR</sequence>
<feature type="domain" description="HTH araC/xylS-type" evidence="5">
    <location>
        <begin position="192"/>
        <end position="290"/>
    </location>
</feature>
<dbReference type="InterPro" id="IPR037923">
    <property type="entry name" value="HTH-like"/>
</dbReference>
<evidence type="ECO:0000313" key="6">
    <source>
        <dbReference type="EMBL" id="MPL95882.1"/>
    </source>
</evidence>
<gene>
    <name evidence="6" type="primary">rhaS_30</name>
    <name evidence="6" type="ORF">SDC9_42055</name>
</gene>
<proteinExistence type="predicted"/>
<dbReference type="PROSITE" id="PS01124">
    <property type="entry name" value="HTH_ARAC_FAMILY_2"/>
    <property type="match status" value="1"/>
</dbReference>
<dbReference type="GO" id="GO:0043565">
    <property type="term" value="F:sequence-specific DNA binding"/>
    <property type="evidence" value="ECO:0007669"/>
    <property type="project" value="InterPro"/>
</dbReference>
<dbReference type="SMART" id="SM00342">
    <property type="entry name" value="HTH_ARAC"/>
    <property type="match status" value="1"/>
</dbReference>
<dbReference type="SUPFAM" id="SSF46689">
    <property type="entry name" value="Homeodomain-like"/>
    <property type="match status" value="2"/>
</dbReference>
<dbReference type="PANTHER" id="PTHR43280:SF2">
    <property type="entry name" value="HTH-TYPE TRANSCRIPTIONAL REGULATOR EXSA"/>
    <property type="match status" value="1"/>
</dbReference>
<name>A0A644VZJ2_9ZZZZ</name>
<reference evidence="6" key="1">
    <citation type="submission" date="2019-08" db="EMBL/GenBank/DDBJ databases">
        <authorList>
            <person name="Kucharzyk K."/>
            <person name="Murdoch R.W."/>
            <person name="Higgins S."/>
            <person name="Loffler F."/>
        </authorList>
    </citation>
    <scope>NUCLEOTIDE SEQUENCE</scope>
</reference>
<keyword evidence="3" id="KW-0804">Transcription</keyword>
<evidence type="ECO:0000259" key="5">
    <source>
        <dbReference type="PROSITE" id="PS01124"/>
    </source>
</evidence>
<dbReference type="Pfam" id="PF12833">
    <property type="entry name" value="HTH_18"/>
    <property type="match status" value="1"/>
</dbReference>
<accession>A0A644VZJ2</accession>
<feature type="compositionally biased region" description="Basic and acidic residues" evidence="4">
    <location>
        <begin position="322"/>
        <end position="331"/>
    </location>
</feature>
<dbReference type="SUPFAM" id="SSF51215">
    <property type="entry name" value="Regulatory protein AraC"/>
    <property type="match status" value="1"/>
</dbReference>
<dbReference type="Gene3D" id="1.10.10.60">
    <property type="entry name" value="Homeodomain-like"/>
    <property type="match status" value="2"/>
</dbReference>
<dbReference type="PANTHER" id="PTHR43280">
    <property type="entry name" value="ARAC-FAMILY TRANSCRIPTIONAL REGULATOR"/>
    <property type="match status" value="1"/>
</dbReference>
<comment type="caution">
    <text evidence="6">The sequence shown here is derived from an EMBL/GenBank/DDBJ whole genome shotgun (WGS) entry which is preliminary data.</text>
</comment>
<dbReference type="InterPro" id="IPR009057">
    <property type="entry name" value="Homeodomain-like_sf"/>
</dbReference>
<dbReference type="GO" id="GO:0003700">
    <property type="term" value="F:DNA-binding transcription factor activity"/>
    <property type="evidence" value="ECO:0007669"/>
    <property type="project" value="InterPro"/>
</dbReference>
<protein>
    <submittedName>
        <fullName evidence="6">HTH-type transcriptional activator RhaS</fullName>
    </submittedName>
</protein>
<evidence type="ECO:0000256" key="3">
    <source>
        <dbReference type="ARBA" id="ARBA00023163"/>
    </source>
</evidence>
<dbReference type="AlphaFoldDB" id="A0A644VZJ2"/>